<gene>
    <name evidence="2" type="ORF">DAPPUDRAFT_119243</name>
</gene>
<protein>
    <submittedName>
        <fullName evidence="2">Uncharacterized protein</fullName>
    </submittedName>
</protein>
<sequence length="214" mass="23014">VGRRHHAAQGRRNFAGQTLAGQRRRRASAAGGQFDAGRRGDRPLAEEVHQVLAHANVERLEQGGRLGECQSLRVVADGQEVILAGKFGTARRRRRRRAEVKTGRWLGAGSRRSGQHVVQAVRGAETFRHFVVGQGPFQPPVFRAGHARQADVVGDDVGGGQSGRRDGRTRVAAQVRLVFIAAHQGDSGDGTFLLVSRGRTATSAQLGRRQAAAA</sequence>
<feature type="region of interest" description="Disordered" evidence="1">
    <location>
        <begin position="1"/>
        <end position="41"/>
    </location>
</feature>
<reference evidence="2 3" key="1">
    <citation type="journal article" date="2011" name="Science">
        <title>The ecoresponsive genome of Daphnia pulex.</title>
        <authorList>
            <person name="Colbourne J.K."/>
            <person name="Pfrender M.E."/>
            <person name="Gilbert D."/>
            <person name="Thomas W.K."/>
            <person name="Tucker A."/>
            <person name="Oakley T.H."/>
            <person name="Tokishita S."/>
            <person name="Aerts A."/>
            <person name="Arnold G.J."/>
            <person name="Basu M.K."/>
            <person name="Bauer D.J."/>
            <person name="Caceres C.E."/>
            <person name="Carmel L."/>
            <person name="Casola C."/>
            <person name="Choi J.H."/>
            <person name="Detter J.C."/>
            <person name="Dong Q."/>
            <person name="Dusheyko S."/>
            <person name="Eads B.D."/>
            <person name="Frohlich T."/>
            <person name="Geiler-Samerotte K.A."/>
            <person name="Gerlach D."/>
            <person name="Hatcher P."/>
            <person name="Jogdeo S."/>
            <person name="Krijgsveld J."/>
            <person name="Kriventseva E.V."/>
            <person name="Kultz D."/>
            <person name="Laforsch C."/>
            <person name="Lindquist E."/>
            <person name="Lopez J."/>
            <person name="Manak J.R."/>
            <person name="Muller J."/>
            <person name="Pangilinan J."/>
            <person name="Patwardhan R.P."/>
            <person name="Pitluck S."/>
            <person name="Pritham E.J."/>
            <person name="Rechtsteiner A."/>
            <person name="Rho M."/>
            <person name="Rogozin I.B."/>
            <person name="Sakarya O."/>
            <person name="Salamov A."/>
            <person name="Schaack S."/>
            <person name="Shapiro H."/>
            <person name="Shiga Y."/>
            <person name="Skalitzky C."/>
            <person name="Smith Z."/>
            <person name="Souvorov A."/>
            <person name="Sung W."/>
            <person name="Tang Z."/>
            <person name="Tsuchiya D."/>
            <person name="Tu H."/>
            <person name="Vos H."/>
            <person name="Wang M."/>
            <person name="Wolf Y.I."/>
            <person name="Yamagata H."/>
            <person name="Yamada T."/>
            <person name="Ye Y."/>
            <person name="Shaw J.R."/>
            <person name="Andrews J."/>
            <person name="Crease T.J."/>
            <person name="Tang H."/>
            <person name="Lucas S.M."/>
            <person name="Robertson H.M."/>
            <person name="Bork P."/>
            <person name="Koonin E.V."/>
            <person name="Zdobnov E.M."/>
            <person name="Grigoriev I.V."/>
            <person name="Lynch M."/>
            <person name="Boore J.L."/>
        </authorList>
    </citation>
    <scope>NUCLEOTIDE SEQUENCE [LARGE SCALE GENOMIC DNA]</scope>
</reference>
<organism evidence="2 3">
    <name type="scientific">Daphnia pulex</name>
    <name type="common">Water flea</name>
    <dbReference type="NCBI Taxonomy" id="6669"/>
    <lineage>
        <taxon>Eukaryota</taxon>
        <taxon>Metazoa</taxon>
        <taxon>Ecdysozoa</taxon>
        <taxon>Arthropoda</taxon>
        <taxon>Crustacea</taxon>
        <taxon>Branchiopoda</taxon>
        <taxon>Diplostraca</taxon>
        <taxon>Cladocera</taxon>
        <taxon>Anomopoda</taxon>
        <taxon>Daphniidae</taxon>
        <taxon>Daphnia</taxon>
    </lineage>
</organism>
<evidence type="ECO:0000313" key="3">
    <source>
        <dbReference type="Proteomes" id="UP000000305"/>
    </source>
</evidence>
<dbReference type="EMBL" id="GL733083">
    <property type="protein sequence ID" value="EFX63411.1"/>
    <property type="molecule type" value="Genomic_DNA"/>
</dbReference>
<keyword evidence="3" id="KW-1185">Reference proteome</keyword>
<dbReference type="KEGG" id="dpx:DAPPUDRAFT_119243"/>
<feature type="non-terminal residue" evidence="2">
    <location>
        <position position="1"/>
    </location>
</feature>
<evidence type="ECO:0000256" key="1">
    <source>
        <dbReference type="SAM" id="MobiDB-lite"/>
    </source>
</evidence>
<dbReference type="InParanoid" id="E9HXX0"/>
<proteinExistence type="predicted"/>
<evidence type="ECO:0000313" key="2">
    <source>
        <dbReference type="EMBL" id="EFX63411.1"/>
    </source>
</evidence>
<dbReference type="AlphaFoldDB" id="E9HXX0"/>
<dbReference type="Proteomes" id="UP000000305">
    <property type="component" value="Unassembled WGS sequence"/>
</dbReference>
<name>E9HXX0_DAPPU</name>
<accession>E9HXX0</accession>
<dbReference type="HOGENOM" id="CLU_1291796_0_0_1"/>